<name>A0A497UUG7_9FLAO</name>
<evidence type="ECO:0000313" key="3">
    <source>
        <dbReference type="EMBL" id="PKW29728.1"/>
    </source>
</evidence>
<evidence type="ECO:0000259" key="2">
    <source>
        <dbReference type="Pfam" id="PF24883"/>
    </source>
</evidence>
<comment type="caution">
    <text evidence="4">The sequence shown here is derived from an EMBL/GenBank/DDBJ whole genome shotgun (WGS) entry which is preliminary data.</text>
</comment>
<dbReference type="PANTHER" id="PTHR10039:SF10">
    <property type="entry name" value="NACHT DOMAIN-CONTAINING PROTEIN"/>
    <property type="match status" value="1"/>
</dbReference>
<dbReference type="EMBL" id="PJND01000007">
    <property type="protein sequence ID" value="PKW29728.1"/>
    <property type="molecule type" value="Genomic_DNA"/>
</dbReference>
<dbReference type="InterPro" id="IPR027417">
    <property type="entry name" value="P-loop_NTPase"/>
</dbReference>
<dbReference type="Gene3D" id="3.40.50.300">
    <property type="entry name" value="P-loop containing nucleotide triphosphate hydrolases"/>
    <property type="match status" value="1"/>
</dbReference>
<evidence type="ECO:0000313" key="5">
    <source>
        <dbReference type="Proteomes" id="UP000233767"/>
    </source>
</evidence>
<accession>A0A497UUG7</accession>
<feature type="domain" description="Nephrocystin 3-like N-terminal" evidence="2">
    <location>
        <begin position="271"/>
        <end position="431"/>
    </location>
</feature>
<keyword evidence="5" id="KW-1185">Reference proteome</keyword>
<protein>
    <recommendedName>
        <fullName evidence="2">Nephrocystin 3-like N-terminal domain-containing protein</fullName>
    </recommendedName>
</protein>
<organism evidence="4 6">
    <name type="scientific">Flavobacterium lindanitolerans</name>
    <dbReference type="NCBI Taxonomy" id="428988"/>
    <lineage>
        <taxon>Bacteria</taxon>
        <taxon>Pseudomonadati</taxon>
        <taxon>Bacteroidota</taxon>
        <taxon>Flavobacteriia</taxon>
        <taxon>Flavobacteriales</taxon>
        <taxon>Flavobacteriaceae</taxon>
        <taxon>Flavobacterium</taxon>
    </lineage>
</organism>
<dbReference type="Pfam" id="PF24883">
    <property type="entry name" value="NPHP3_N"/>
    <property type="match status" value="1"/>
</dbReference>
<dbReference type="RefSeq" id="WP_101471535.1">
    <property type="nucleotide sequence ID" value="NZ_PJND01000007.1"/>
</dbReference>
<reference evidence="4 6" key="2">
    <citation type="submission" date="2018-10" db="EMBL/GenBank/DDBJ databases">
        <title>Genomic Encyclopedia of Archaeal and Bacterial Type Strains, Phase II (KMG-II): from individual species to whole genera.</title>
        <authorList>
            <person name="Goeker M."/>
        </authorList>
    </citation>
    <scope>NUCLEOTIDE SEQUENCE [LARGE SCALE GENOMIC DNA]</scope>
    <source>
        <strain evidence="4 6">DSM 21886</strain>
    </source>
</reference>
<keyword evidence="1" id="KW-0677">Repeat</keyword>
<dbReference type="PANTHER" id="PTHR10039">
    <property type="entry name" value="AMELOGENIN"/>
    <property type="match status" value="1"/>
</dbReference>
<evidence type="ECO:0000313" key="6">
    <source>
        <dbReference type="Proteomes" id="UP000275027"/>
    </source>
</evidence>
<dbReference type="EMBL" id="RCCB01000010">
    <property type="protein sequence ID" value="RLJ34771.1"/>
    <property type="molecule type" value="Genomic_DNA"/>
</dbReference>
<dbReference type="InterPro" id="IPR056884">
    <property type="entry name" value="NPHP3-like_N"/>
</dbReference>
<dbReference type="SUPFAM" id="SSF52540">
    <property type="entry name" value="P-loop containing nucleoside triphosphate hydrolases"/>
    <property type="match status" value="1"/>
</dbReference>
<evidence type="ECO:0000256" key="1">
    <source>
        <dbReference type="ARBA" id="ARBA00022737"/>
    </source>
</evidence>
<proteinExistence type="predicted"/>
<reference evidence="3 5" key="1">
    <citation type="submission" date="2017-12" db="EMBL/GenBank/DDBJ databases">
        <title>Genomic Encyclopedia of Type Strains, Phase III (KMG-III): the genomes of soil and plant-associated and newly described type strains.</title>
        <authorList>
            <person name="Whitman W."/>
        </authorList>
    </citation>
    <scope>NUCLEOTIDE SEQUENCE [LARGE SCALE GENOMIC DNA]</scope>
    <source>
        <strain evidence="3 5">IP-10</strain>
    </source>
</reference>
<sequence length="1881" mass="219883">MALSNAHEGYEYQDLLTCYFILQEILNENVSEFFIDRKEFADDKIDDLTIIRQDKKFKKQIKYSNADSNHRLCKNDLSSETAYQLSIDTLYKAWQNNPQKENTEFRICLSWLPPQDTLLEILNEKSGIGTFSNHKTTVYEIDGARIWPENAEPLSSWRRFKAESQNINRDNFLQFCKAMMIEVEMPKLSLNLDQPGELEVLVLNQARNLGVGIFPNDHWRVETFVLTLLAIIKRSRSRGQNISSGNLFHELNLVTDYGSIAQNFPIVEHENVLRKTKLNEFVKDTQRKSKVILVGEPGSGKSWFVENLTKILRKHGAKVVRHYCYTKLDDSYQQERIKVNVFYGNLIAELIETFPRLKEIKEQKFASNLNELNRLLLHIDEPTYVFIDGLDHIERIATYRNYSNISKQDIAIIENIAKLKASPNVKIVVTSQYIDQLRLINEFEIVSLPDWKETDIKRLLKNRDINNLLLTKDLKLSRFLLEKSNGNPLYLKYLLDDIEKRKNPTLAELRLLPDYSFNLSQYYQYLLSQLNTREEVPQVLSGVSFSLTKTELQEITLAGDYVDESLKILSPVLTLNLTKSGYRIYHESFRRFILEHLRSRNIPVEKKIFKPIQEWFQTKDFFTYRKSYRYFLQFLFEGDNYTETLALLNHTFVTDSIINGYSWELIERNYKYFVDSACRSKDFKNIILLNEINKVIHSCAEDFDEMFSLYAETLGKIFGYGTVSEYLLFDGLPTMSLYKGLQACYICDQNGSAAPWSVYMDFFKPGKPVKQEQFKYFLRGMLVLDERKRIAKIAKKLLKIGEGELSETFREEFKLFKNQSQIKELQSEFPAIAKIIDYQEAPSVAVDRDEIIRLAGEIISFDNVFHKEEDIIIKFIEVSRLHSNDDELHEVLVKLFKGKNWFYNWLIYTIKIMRVNSDSAYADVKSAFDYLAYDTEPFRGKPRTCDLYSIHGIILNSIHQGLNFLKTSQQWKETIDTLVEVSNNVATSIQRTNTGPLTTDKLFGMLSEYACPENIAYINQVFESITEQKEEYHLHGDIAEYNLRLASIAALSKDKDRALGYFQKAIQFALAYTMRKDMTLVDVIEGVKAYARVSPVNINETLRLSRMMVDSAVDHTDGKETAYFPELWFKSFLEIDLSQSMVYLLHQLVALRYDWRAEGSLVDLLVKLDGSVNPELEAWLALSFPVRDGSDFIQYCLNLYHKLLPYNPALAEKLAARIIPAMRPRNNRHRSDVLVSEYNQTLGKSFGQVKYKNDRNYSTGQQQHWYDHLVERAEFSNMSETELLAYFESDKLQSGDLNSLGYVLDGFLELTDSLKELVSTIVNKNNNRYSGKLSLDDVFATGNDIECYYWVCRFLNDRGGWFQKFVNQEAFVKAHALNPEMAFTHLFELLPAYLEIGFSSEFSANLIKLLVDLGYDNNTIEMMWQNLMTMTSYRLPSQDQIDWQQEAGNPLEMNDEEILLSILICRYRANTIERYRLTTAALEMFLERQPEKLIKPFQWFFENRKLFEKSTESIILQFIMAEKDKDRNFHKHFEEQLKKGFPSRYFHTDLIIAKLYGLKVSQISLNPSFSYPSISEGHYNYLFNMNRRFRIYEDFGVDLEQAFSKFSETYATSYEDIFEAYANRAHKRMVPHIYFAEHQQRILNEDHYDELRDWSEMDSEEGLTYGLMLAIDAMATHGNAFGLRPTDLKRPQEMEVTSTHSLIDEQPDWIRIAHQENELHEGAIFKLEAYKSYGAVVFSSAPKKNRLPYSRYSPFPFQLWWRRNIDFEIDENIIFSILQDDPIENFKILWLNPSLVTQLGLRTVRTQQGLVAKNHEGEIVLKMRTWSCDYTGDGYHNNLRDEIPKLTGTDLILRKDYFQKIKTYFPAQPIYVSKSEEGDFF</sequence>
<gene>
    <name evidence="3" type="ORF">B0G92_1372</name>
    <name evidence="4" type="ORF">CLV50_0132</name>
</gene>
<dbReference type="Proteomes" id="UP000275027">
    <property type="component" value="Unassembled WGS sequence"/>
</dbReference>
<dbReference type="Proteomes" id="UP000233767">
    <property type="component" value="Unassembled WGS sequence"/>
</dbReference>
<evidence type="ECO:0000313" key="4">
    <source>
        <dbReference type="EMBL" id="RLJ34771.1"/>
    </source>
</evidence>